<dbReference type="PROSITE" id="PS01047">
    <property type="entry name" value="HMA_1"/>
    <property type="match status" value="1"/>
</dbReference>
<dbReference type="Gene3D" id="2.70.150.10">
    <property type="entry name" value="Calcium-transporting ATPase, cytoplasmic transduction domain A"/>
    <property type="match status" value="1"/>
</dbReference>
<dbReference type="InterPro" id="IPR006121">
    <property type="entry name" value="HMA_dom"/>
</dbReference>
<feature type="transmembrane region" description="Helical" evidence="3">
    <location>
        <begin position="355"/>
        <end position="372"/>
    </location>
</feature>
<dbReference type="FunFam" id="3.30.70.100:FF:000001">
    <property type="entry name" value="ATPase copper transporting beta"/>
    <property type="match status" value="1"/>
</dbReference>
<organism evidence="5 6">
    <name type="scientific">Fusarium solani</name>
    <name type="common">Filamentous fungus</name>
    <dbReference type="NCBI Taxonomy" id="169388"/>
    <lineage>
        <taxon>Eukaryota</taxon>
        <taxon>Fungi</taxon>
        <taxon>Dikarya</taxon>
        <taxon>Ascomycota</taxon>
        <taxon>Pezizomycotina</taxon>
        <taxon>Sordariomycetes</taxon>
        <taxon>Hypocreomycetidae</taxon>
        <taxon>Hypocreales</taxon>
        <taxon>Nectriaceae</taxon>
        <taxon>Fusarium</taxon>
        <taxon>Fusarium solani species complex</taxon>
    </lineage>
</organism>
<dbReference type="GO" id="GO:0043682">
    <property type="term" value="F:P-type divalent copper transporter activity"/>
    <property type="evidence" value="ECO:0007669"/>
    <property type="project" value="TreeGrafter"/>
</dbReference>
<dbReference type="Gene3D" id="3.30.70.100">
    <property type="match status" value="1"/>
</dbReference>
<dbReference type="PROSITE" id="PS50846">
    <property type="entry name" value="HMA_2"/>
    <property type="match status" value="1"/>
</dbReference>
<name>A0A9P9G0E0_FUSSL</name>
<reference evidence="5" key="1">
    <citation type="journal article" date="2021" name="Nat. Commun.">
        <title>Genetic determinants of endophytism in the Arabidopsis root mycobiome.</title>
        <authorList>
            <person name="Mesny F."/>
            <person name="Miyauchi S."/>
            <person name="Thiergart T."/>
            <person name="Pickel B."/>
            <person name="Atanasova L."/>
            <person name="Karlsson M."/>
            <person name="Huettel B."/>
            <person name="Barry K.W."/>
            <person name="Haridas S."/>
            <person name="Chen C."/>
            <person name="Bauer D."/>
            <person name="Andreopoulos W."/>
            <person name="Pangilinan J."/>
            <person name="LaButti K."/>
            <person name="Riley R."/>
            <person name="Lipzen A."/>
            <person name="Clum A."/>
            <person name="Drula E."/>
            <person name="Henrissat B."/>
            <person name="Kohler A."/>
            <person name="Grigoriev I.V."/>
            <person name="Martin F.M."/>
            <person name="Hacquard S."/>
        </authorList>
    </citation>
    <scope>NUCLEOTIDE SEQUENCE</scope>
    <source>
        <strain evidence="5">FSSC 5 MPI-SDFR-AT-0091</strain>
    </source>
</reference>
<proteinExistence type="predicted"/>
<dbReference type="SUPFAM" id="SSF55008">
    <property type="entry name" value="HMA, heavy metal-associated domain"/>
    <property type="match status" value="1"/>
</dbReference>
<feature type="transmembrane region" description="Helical" evidence="3">
    <location>
        <begin position="271"/>
        <end position="291"/>
    </location>
</feature>
<keyword evidence="2" id="KW-1278">Translocase</keyword>
<keyword evidence="3" id="KW-0812">Transmembrane</keyword>
<feature type="transmembrane region" description="Helical" evidence="3">
    <location>
        <begin position="227"/>
        <end position="251"/>
    </location>
</feature>
<dbReference type="PANTHER" id="PTHR43520:SF32">
    <property type="entry name" value="COPPER RESISTANCE P-TYPE ATPASE (EUROFUNG)"/>
    <property type="match status" value="1"/>
</dbReference>
<dbReference type="CDD" id="cd00371">
    <property type="entry name" value="HMA"/>
    <property type="match status" value="1"/>
</dbReference>
<evidence type="ECO:0000313" key="6">
    <source>
        <dbReference type="Proteomes" id="UP000736672"/>
    </source>
</evidence>
<keyword evidence="3" id="KW-1133">Transmembrane helix</keyword>
<feature type="domain" description="HMA" evidence="4">
    <location>
        <begin position="51"/>
        <end position="116"/>
    </location>
</feature>
<dbReference type="InterPro" id="IPR008250">
    <property type="entry name" value="ATPase_P-typ_transduc_dom_A_sf"/>
</dbReference>
<dbReference type="EMBL" id="JAGTJS010000043">
    <property type="protein sequence ID" value="KAH7228615.1"/>
    <property type="molecule type" value="Genomic_DNA"/>
</dbReference>
<dbReference type="Proteomes" id="UP000736672">
    <property type="component" value="Unassembled WGS sequence"/>
</dbReference>
<gene>
    <name evidence="5" type="ORF">B0J15DRAFT_556230</name>
</gene>
<dbReference type="SUPFAM" id="SSF81665">
    <property type="entry name" value="Calcium ATPase, transmembrane domain M"/>
    <property type="match status" value="1"/>
</dbReference>
<dbReference type="GO" id="GO:0005507">
    <property type="term" value="F:copper ion binding"/>
    <property type="evidence" value="ECO:0007669"/>
    <property type="project" value="TreeGrafter"/>
</dbReference>
<evidence type="ECO:0000256" key="2">
    <source>
        <dbReference type="ARBA" id="ARBA00022967"/>
    </source>
</evidence>
<dbReference type="GO" id="GO:0016887">
    <property type="term" value="F:ATP hydrolysis activity"/>
    <property type="evidence" value="ECO:0007669"/>
    <property type="project" value="InterPro"/>
</dbReference>
<evidence type="ECO:0000256" key="1">
    <source>
        <dbReference type="ARBA" id="ARBA00022723"/>
    </source>
</evidence>
<feature type="transmembrane region" description="Helical" evidence="3">
    <location>
        <begin position="539"/>
        <end position="561"/>
    </location>
</feature>
<dbReference type="OrthoDB" id="432719at2759"/>
<accession>A0A9P9G0E0</accession>
<dbReference type="InterPro" id="IPR036163">
    <property type="entry name" value="HMA_dom_sf"/>
</dbReference>
<dbReference type="AlphaFoldDB" id="A0A9P9G0E0"/>
<keyword evidence="6" id="KW-1185">Reference proteome</keyword>
<dbReference type="PANTHER" id="PTHR43520">
    <property type="entry name" value="ATP7, ISOFORM B"/>
    <property type="match status" value="1"/>
</dbReference>
<dbReference type="Pfam" id="PF00403">
    <property type="entry name" value="HMA"/>
    <property type="match status" value="1"/>
</dbReference>
<evidence type="ECO:0000259" key="4">
    <source>
        <dbReference type="PROSITE" id="PS50846"/>
    </source>
</evidence>
<dbReference type="GO" id="GO:0055070">
    <property type="term" value="P:copper ion homeostasis"/>
    <property type="evidence" value="ECO:0007669"/>
    <property type="project" value="TreeGrafter"/>
</dbReference>
<feature type="transmembrane region" description="Helical" evidence="3">
    <location>
        <begin position="323"/>
        <end position="343"/>
    </location>
</feature>
<comment type="caution">
    <text evidence="5">The sequence shown here is derived from an EMBL/GenBank/DDBJ whole genome shotgun (WGS) entry which is preliminary data.</text>
</comment>
<dbReference type="GO" id="GO:0016020">
    <property type="term" value="C:membrane"/>
    <property type="evidence" value="ECO:0007669"/>
    <property type="project" value="InterPro"/>
</dbReference>
<sequence length="602" mass="65155">MSSTPYLTLCSAQITHCVTSKGSGCYEAAVEQVDELPPQTQVGMDDSSTLWKGTLSIGGMTCSSCVGTITEALSKKPWMKTIDVNLATHSATAIFEEKNNLNDIIDTIEALGYEASLDNLVDMSKTKTHDARRTLSIKVDGLYYEHCPGRVMGAVESFGDRIKIETAATLDNPIVTLSYLPSAPDLTVRSIVSSISEADETFKVSIYQPPTLEERSRKMLARTRRQIFYRVILSVTIAIPALIIGIVYMNLVSEHNPGAMYLMETLGGVSRAEWVNFIMATPVYFFAADIFHLRTLKELYNPWKPGSTIPLARRLYRFGSMDMLISFATTIAYVASIAELIIATTVPDGKHMKGSVSYFDSVVFLTMFLLIGRMIETYSKAKTGEAVTKLGNLRPKEALLVVEGDKKTDSSQTVPTPVDMLDAGDVIRIVHGGSPPWDGTVVQGETEFAESSLTGESRPIKKRPGDPIYAGTVNKGGPISIKITGAAAPMERVADIITSYFVPIVTLIAILTWIIWLSLGTSGRLPEGYLDISVGGWPFWSLQFAIAVFVIACPCGIGLAAPTAMFVGGGLAAKYGILAKGGGEAFQEASKLDVVVFDKTAP</sequence>
<keyword evidence="3" id="KW-0472">Membrane</keyword>
<dbReference type="NCBIfam" id="TIGR01494">
    <property type="entry name" value="ATPase_P-type"/>
    <property type="match status" value="1"/>
</dbReference>
<dbReference type="InterPro" id="IPR001757">
    <property type="entry name" value="P_typ_ATPase"/>
</dbReference>
<dbReference type="Pfam" id="PF00122">
    <property type="entry name" value="E1-E2_ATPase"/>
    <property type="match status" value="1"/>
</dbReference>
<feature type="transmembrane region" description="Helical" evidence="3">
    <location>
        <begin position="500"/>
        <end position="519"/>
    </location>
</feature>
<keyword evidence="1" id="KW-0479">Metal-binding</keyword>
<evidence type="ECO:0000256" key="3">
    <source>
        <dbReference type="SAM" id="Phobius"/>
    </source>
</evidence>
<dbReference type="SUPFAM" id="SSF81653">
    <property type="entry name" value="Calcium ATPase, transduction domain A"/>
    <property type="match status" value="1"/>
</dbReference>
<dbReference type="InterPro" id="IPR017969">
    <property type="entry name" value="Heavy-metal-associated_CS"/>
</dbReference>
<evidence type="ECO:0000313" key="5">
    <source>
        <dbReference type="EMBL" id="KAH7228615.1"/>
    </source>
</evidence>
<dbReference type="InterPro" id="IPR059000">
    <property type="entry name" value="ATPase_P-type_domA"/>
</dbReference>
<protein>
    <submittedName>
        <fullName evidence="5">E1-E2 ATPase-domain-containing protein</fullName>
    </submittedName>
</protein>
<dbReference type="GO" id="GO:0005524">
    <property type="term" value="F:ATP binding"/>
    <property type="evidence" value="ECO:0007669"/>
    <property type="project" value="InterPro"/>
</dbReference>
<dbReference type="InterPro" id="IPR023298">
    <property type="entry name" value="ATPase_P-typ_TM_dom_sf"/>
</dbReference>